<proteinExistence type="predicted"/>
<dbReference type="Pfam" id="PF13966">
    <property type="entry name" value="zf-RVT"/>
    <property type="match status" value="1"/>
</dbReference>
<gene>
    <name evidence="4" type="primary">LOC120281050</name>
</gene>
<sequence length="401" mass="45821">MDIDYREFQINDLLVDIHWNLDSLHIVFGNNLNDNLLCQSSVNYEISNHWVWFPNSKGSKVANKIYSFFNHCKGSADSWDGWGKIWRLNVAPRVKHFTWLLLHNAVQTMEYLYHLNLGPQTMCTFCNLLPESAEHLFLKCHKSQQIWNLTCSIIGKPINLSQGISSGLWLDQEMSGNDSHIQSVIAATVWFIWKARCNRIFKLEELDCQLVSIRATGHVREYSYASPLHLRNNFIIHNFTHANSPIMMIAYAHNTNLTTAGLGFVVFESNSSMICSGCCGSPVITDLEATVCALSFALQSIHNWGLNCFVKTILSSSAMLITKIQQETLTEDWRIDLQIQNIKKLLDEMGSPSLHSIPLSWNRAAYALALHGLQHHEVSLFHRGQDLPRWLMKILRPFGFC</sequence>
<feature type="domain" description="Reverse transcriptase zinc-binding" evidence="2">
    <location>
        <begin position="67"/>
        <end position="147"/>
    </location>
</feature>
<dbReference type="InterPro" id="IPR036397">
    <property type="entry name" value="RNaseH_sf"/>
</dbReference>
<reference evidence="4" key="1">
    <citation type="submission" date="2025-08" db="UniProtKB">
        <authorList>
            <consortium name="RefSeq"/>
        </authorList>
    </citation>
    <scope>IDENTIFICATION</scope>
</reference>
<evidence type="ECO:0000313" key="4">
    <source>
        <dbReference type="RefSeq" id="XP_039143925.1"/>
    </source>
</evidence>
<keyword evidence="3" id="KW-1185">Reference proteome</keyword>
<dbReference type="Pfam" id="PF13456">
    <property type="entry name" value="RVT_3"/>
    <property type="match status" value="1"/>
</dbReference>
<name>A0AB40CUX9_DIOCR</name>
<feature type="domain" description="RNase H type-1" evidence="1">
    <location>
        <begin position="255"/>
        <end position="370"/>
    </location>
</feature>
<dbReference type="RefSeq" id="XP_039143925.1">
    <property type="nucleotide sequence ID" value="XM_039287991.1"/>
</dbReference>
<dbReference type="GO" id="GO:0003676">
    <property type="term" value="F:nucleic acid binding"/>
    <property type="evidence" value="ECO:0007669"/>
    <property type="project" value="InterPro"/>
</dbReference>
<organism evidence="3 4">
    <name type="scientific">Dioscorea cayennensis subsp. rotundata</name>
    <name type="common">White Guinea yam</name>
    <name type="synonym">Dioscorea rotundata</name>
    <dbReference type="NCBI Taxonomy" id="55577"/>
    <lineage>
        <taxon>Eukaryota</taxon>
        <taxon>Viridiplantae</taxon>
        <taxon>Streptophyta</taxon>
        <taxon>Embryophyta</taxon>
        <taxon>Tracheophyta</taxon>
        <taxon>Spermatophyta</taxon>
        <taxon>Magnoliopsida</taxon>
        <taxon>Liliopsida</taxon>
        <taxon>Dioscoreales</taxon>
        <taxon>Dioscoreaceae</taxon>
        <taxon>Dioscorea</taxon>
    </lineage>
</organism>
<dbReference type="AlphaFoldDB" id="A0AB40CUX9"/>
<evidence type="ECO:0000313" key="3">
    <source>
        <dbReference type="Proteomes" id="UP001515500"/>
    </source>
</evidence>
<dbReference type="Proteomes" id="UP001515500">
    <property type="component" value="Chromosome 17"/>
</dbReference>
<accession>A0AB40CUX9</accession>
<evidence type="ECO:0000259" key="1">
    <source>
        <dbReference type="Pfam" id="PF13456"/>
    </source>
</evidence>
<dbReference type="Gene3D" id="3.30.420.10">
    <property type="entry name" value="Ribonuclease H-like superfamily/Ribonuclease H"/>
    <property type="match status" value="1"/>
</dbReference>
<evidence type="ECO:0000259" key="2">
    <source>
        <dbReference type="Pfam" id="PF13966"/>
    </source>
</evidence>
<dbReference type="InterPro" id="IPR026960">
    <property type="entry name" value="RVT-Znf"/>
</dbReference>
<dbReference type="GeneID" id="120281050"/>
<dbReference type="InterPro" id="IPR002156">
    <property type="entry name" value="RNaseH_domain"/>
</dbReference>
<protein>
    <submittedName>
        <fullName evidence="4">Uncharacterized protein LOC120281050</fullName>
    </submittedName>
</protein>
<dbReference type="GO" id="GO:0004523">
    <property type="term" value="F:RNA-DNA hybrid ribonuclease activity"/>
    <property type="evidence" value="ECO:0007669"/>
    <property type="project" value="InterPro"/>
</dbReference>